<gene>
    <name evidence="10" type="ORF">WJX73_001480</name>
</gene>
<dbReference type="InterPro" id="IPR001041">
    <property type="entry name" value="2Fe-2S_ferredoxin-type"/>
</dbReference>
<feature type="domain" description="2Fe-2S ferredoxin-type" evidence="9">
    <location>
        <begin position="28"/>
        <end position="117"/>
    </location>
</feature>
<evidence type="ECO:0000256" key="1">
    <source>
        <dbReference type="ARBA" id="ARBA00007874"/>
    </source>
</evidence>
<dbReference type="GO" id="GO:0051537">
    <property type="term" value="F:2 iron, 2 sulfur cluster binding"/>
    <property type="evidence" value="ECO:0007669"/>
    <property type="project" value="UniProtKB-KW"/>
</dbReference>
<proteinExistence type="inferred from homology"/>
<accession>A0AAW1PQX9</accession>
<name>A0AAW1PQX9_9CHLO</name>
<dbReference type="PANTHER" id="PTHR43112">
    <property type="entry name" value="FERREDOXIN"/>
    <property type="match status" value="1"/>
</dbReference>
<keyword evidence="5" id="KW-0249">Electron transport</keyword>
<dbReference type="PROSITE" id="PS51085">
    <property type="entry name" value="2FE2S_FER_2"/>
    <property type="match status" value="1"/>
</dbReference>
<dbReference type="Gene3D" id="3.10.20.30">
    <property type="match status" value="1"/>
</dbReference>
<dbReference type="PANTHER" id="PTHR43112:SF9">
    <property type="entry name" value="FERREDOXIN C 1, CHLOROPLASTIC"/>
    <property type="match status" value="1"/>
</dbReference>
<dbReference type="InterPro" id="IPR036010">
    <property type="entry name" value="2Fe-2S_ferredoxin-like_sf"/>
</dbReference>
<keyword evidence="7" id="KW-0411">Iron-sulfur</keyword>
<dbReference type="Proteomes" id="UP001465755">
    <property type="component" value="Unassembled WGS sequence"/>
</dbReference>
<evidence type="ECO:0000256" key="3">
    <source>
        <dbReference type="ARBA" id="ARBA00022714"/>
    </source>
</evidence>
<keyword evidence="6" id="KW-0408">Iron</keyword>
<comment type="caution">
    <text evidence="10">The sequence shown here is derived from an EMBL/GenBank/DDBJ whole genome shotgun (WGS) entry which is preliminary data.</text>
</comment>
<keyword evidence="3" id="KW-0001">2Fe-2S</keyword>
<evidence type="ECO:0000259" key="9">
    <source>
        <dbReference type="PROSITE" id="PS51085"/>
    </source>
</evidence>
<dbReference type="GO" id="GO:0009507">
    <property type="term" value="C:chloroplast"/>
    <property type="evidence" value="ECO:0007669"/>
    <property type="project" value="TreeGrafter"/>
</dbReference>
<dbReference type="SUPFAM" id="SSF54292">
    <property type="entry name" value="2Fe-2S ferredoxin-like"/>
    <property type="match status" value="1"/>
</dbReference>
<dbReference type="GO" id="GO:0046872">
    <property type="term" value="F:metal ion binding"/>
    <property type="evidence" value="ECO:0007669"/>
    <property type="project" value="UniProtKB-KW"/>
</dbReference>
<evidence type="ECO:0000256" key="8">
    <source>
        <dbReference type="ARBA" id="ARBA00034078"/>
    </source>
</evidence>
<dbReference type="AlphaFoldDB" id="A0AAW1PQX9"/>
<evidence type="ECO:0000313" key="10">
    <source>
        <dbReference type="EMBL" id="KAK9810845.1"/>
    </source>
</evidence>
<sequence>MKHPRRCSFHQAGVQARRATRRFVPAAYKVEIQGPNGSSTIEVEEGETILQTALDQGIELSHDCKMGVCMTCPAKLVSGEVDQSAGMLDDTAKEKGYALLCVSEPQSDCKVAVIEEDEILEEVLCSSK</sequence>
<organism evidence="10 11">
    <name type="scientific">Symbiochloris irregularis</name>
    <dbReference type="NCBI Taxonomy" id="706552"/>
    <lineage>
        <taxon>Eukaryota</taxon>
        <taxon>Viridiplantae</taxon>
        <taxon>Chlorophyta</taxon>
        <taxon>core chlorophytes</taxon>
        <taxon>Trebouxiophyceae</taxon>
        <taxon>Trebouxiales</taxon>
        <taxon>Trebouxiaceae</taxon>
        <taxon>Symbiochloris</taxon>
    </lineage>
</organism>
<evidence type="ECO:0000256" key="2">
    <source>
        <dbReference type="ARBA" id="ARBA00022448"/>
    </source>
</evidence>
<keyword evidence="4" id="KW-0479">Metal-binding</keyword>
<dbReference type="EMBL" id="JALJOQ010000013">
    <property type="protein sequence ID" value="KAK9810845.1"/>
    <property type="molecule type" value="Genomic_DNA"/>
</dbReference>
<evidence type="ECO:0000256" key="4">
    <source>
        <dbReference type="ARBA" id="ARBA00022723"/>
    </source>
</evidence>
<protein>
    <recommendedName>
        <fullName evidence="9">2Fe-2S ferredoxin-type domain-containing protein</fullName>
    </recommendedName>
</protein>
<reference evidence="10 11" key="1">
    <citation type="journal article" date="2024" name="Nat. Commun.">
        <title>Phylogenomics reveals the evolutionary origins of lichenization in chlorophyte algae.</title>
        <authorList>
            <person name="Puginier C."/>
            <person name="Libourel C."/>
            <person name="Otte J."/>
            <person name="Skaloud P."/>
            <person name="Haon M."/>
            <person name="Grisel S."/>
            <person name="Petersen M."/>
            <person name="Berrin J.G."/>
            <person name="Delaux P.M."/>
            <person name="Dal Grande F."/>
            <person name="Keller J."/>
        </authorList>
    </citation>
    <scope>NUCLEOTIDE SEQUENCE [LARGE SCALE GENOMIC DNA]</scope>
    <source>
        <strain evidence="10 11">SAG 2036</strain>
    </source>
</reference>
<evidence type="ECO:0000313" key="11">
    <source>
        <dbReference type="Proteomes" id="UP001465755"/>
    </source>
</evidence>
<evidence type="ECO:0000256" key="7">
    <source>
        <dbReference type="ARBA" id="ARBA00023014"/>
    </source>
</evidence>
<evidence type="ECO:0000256" key="5">
    <source>
        <dbReference type="ARBA" id="ARBA00022982"/>
    </source>
</evidence>
<dbReference type="InterPro" id="IPR012675">
    <property type="entry name" value="Beta-grasp_dom_sf"/>
</dbReference>
<dbReference type="Pfam" id="PF00111">
    <property type="entry name" value="Fer2"/>
    <property type="match status" value="1"/>
</dbReference>
<keyword evidence="2" id="KW-0813">Transport</keyword>
<dbReference type="CDD" id="cd00207">
    <property type="entry name" value="fer2"/>
    <property type="match status" value="1"/>
</dbReference>
<comment type="cofactor">
    <cofactor evidence="8">
        <name>[2Fe-2S] cluster</name>
        <dbReference type="ChEBI" id="CHEBI:190135"/>
    </cofactor>
</comment>
<evidence type="ECO:0000256" key="6">
    <source>
        <dbReference type="ARBA" id="ARBA00023004"/>
    </source>
</evidence>
<keyword evidence="11" id="KW-1185">Reference proteome</keyword>
<comment type="similarity">
    <text evidence="1">Belongs to the 2Fe2S plant-type ferredoxin family.</text>
</comment>